<accession>A0A2P2N6H9</accession>
<organism evidence="1">
    <name type="scientific">Rhizophora mucronata</name>
    <name type="common">Asiatic mangrove</name>
    <dbReference type="NCBI Taxonomy" id="61149"/>
    <lineage>
        <taxon>Eukaryota</taxon>
        <taxon>Viridiplantae</taxon>
        <taxon>Streptophyta</taxon>
        <taxon>Embryophyta</taxon>
        <taxon>Tracheophyta</taxon>
        <taxon>Spermatophyta</taxon>
        <taxon>Magnoliopsida</taxon>
        <taxon>eudicotyledons</taxon>
        <taxon>Gunneridae</taxon>
        <taxon>Pentapetalae</taxon>
        <taxon>rosids</taxon>
        <taxon>fabids</taxon>
        <taxon>Malpighiales</taxon>
        <taxon>Rhizophoraceae</taxon>
        <taxon>Rhizophora</taxon>
    </lineage>
</organism>
<dbReference type="EMBL" id="GGEC01057625">
    <property type="protein sequence ID" value="MBX38109.1"/>
    <property type="molecule type" value="Transcribed_RNA"/>
</dbReference>
<proteinExistence type="predicted"/>
<evidence type="ECO:0000313" key="1">
    <source>
        <dbReference type="EMBL" id="MBX38109.1"/>
    </source>
</evidence>
<reference evidence="1" key="1">
    <citation type="submission" date="2018-02" db="EMBL/GenBank/DDBJ databases">
        <title>Rhizophora mucronata_Transcriptome.</title>
        <authorList>
            <person name="Meera S.P."/>
            <person name="Sreeshan A."/>
            <person name="Augustine A."/>
        </authorList>
    </citation>
    <scope>NUCLEOTIDE SEQUENCE</scope>
    <source>
        <tissue evidence="1">Leaf</tissue>
    </source>
</reference>
<dbReference type="AlphaFoldDB" id="A0A2P2N6H9"/>
<sequence length="39" mass="4112">MTTAEGIQSRASQIQANFVSTSNLLANFESIGRCSGSFS</sequence>
<name>A0A2P2N6H9_RHIMU</name>
<protein>
    <submittedName>
        <fullName evidence="1">Uncharacterized protein</fullName>
    </submittedName>
</protein>